<dbReference type="PANTHER" id="PTHR11360">
    <property type="entry name" value="MONOCARBOXYLATE TRANSPORTER"/>
    <property type="match status" value="1"/>
</dbReference>
<protein>
    <submittedName>
        <fullName evidence="3">Uncharacterized protein</fullName>
    </submittedName>
</protein>
<proteinExistence type="predicted"/>
<name>A0A7J7J3M9_BUGNE</name>
<reference evidence="3" key="1">
    <citation type="submission" date="2020-06" db="EMBL/GenBank/DDBJ databases">
        <title>Draft genome of Bugula neritina, a colonial animal packing powerful symbionts and potential medicines.</title>
        <authorList>
            <person name="Rayko M."/>
        </authorList>
    </citation>
    <scope>NUCLEOTIDE SEQUENCE [LARGE SCALE GENOMIC DNA]</scope>
    <source>
        <strain evidence="3">Kwan_BN1</strain>
    </source>
</reference>
<dbReference type="GO" id="GO:0022857">
    <property type="term" value="F:transmembrane transporter activity"/>
    <property type="evidence" value="ECO:0007669"/>
    <property type="project" value="InterPro"/>
</dbReference>
<feature type="region of interest" description="Disordered" evidence="1">
    <location>
        <begin position="235"/>
        <end position="259"/>
    </location>
</feature>
<dbReference type="Pfam" id="PF07690">
    <property type="entry name" value="MFS_1"/>
    <property type="match status" value="1"/>
</dbReference>
<keyword evidence="4" id="KW-1185">Reference proteome</keyword>
<accession>A0A7J7J3M9</accession>
<feature type="transmembrane region" description="Helical" evidence="2">
    <location>
        <begin position="116"/>
        <end position="134"/>
    </location>
</feature>
<dbReference type="AlphaFoldDB" id="A0A7J7J3M9"/>
<feature type="transmembrane region" description="Helical" evidence="2">
    <location>
        <begin position="46"/>
        <end position="66"/>
    </location>
</feature>
<feature type="transmembrane region" description="Helical" evidence="2">
    <location>
        <begin position="383"/>
        <end position="401"/>
    </location>
</feature>
<feature type="transmembrane region" description="Helical" evidence="2">
    <location>
        <begin position="417"/>
        <end position="435"/>
    </location>
</feature>
<dbReference type="InterPro" id="IPR050327">
    <property type="entry name" value="Proton-linked_MCT"/>
</dbReference>
<feature type="transmembrane region" description="Helical" evidence="2">
    <location>
        <begin position="447"/>
        <end position="469"/>
    </location>
</feature>
<sequence>MNSLFYGPATQITRCPPLHISMPCLRSSKTVNKAAKSDGIPKDRGWAWVIVAASAGLFCLIAGTFKCTGILKLEMENNFKDCNEKTTLWVLSASSIVSLLAGPPFGWLVIRTSHRVVGMVGGFICSIGLLLTAISPNCYFFFFSYSVVYSLGTGGVMVVVFSAFSDYFSKHRGLAVGLMASGSGLGGLVIPKLLRYLFETYEFREALICYAGVFLQTIVLAALLRPSSYYKKQESTTSVNESMTTSNTTSPAEEGDQEENKLIKHETLTPDIRVKSQSLSSIEKSNRLLSAESEHQADRLSIQNENNNKLLLEPPVEEFVKMYGSSYSLFSAPFASTLSVHSADNTNKQPTTTTISLTTRVSSPQPTSKTARYNWKLWYEKQVILIGLVVLFAVSSVNLVFQTTPSLAVEYGVDVDTVATIMTIAGSAEIVFRVFHGWFADRRVCSAVTQICAITLACTAGSILCSLLHSLTGIAIMYGVMSLCGTTIFSLLPIVIIEQVGAASPRNRPWNLLCIPGCCLHRQHTCCKSPAHNV</sequence>
<feature type="transmembrane region" description="Helical" evidence="2">
    <location>
        <begin position="203"/>
        <end position="224"/>
    </location>
</feature>
<dbReference type="Gene3D" id="1.20.1250.20">
    <property type="entry name" value="MFS general substrate transporter like domains"/>
    <property type="match status" value="2"/>
</dbReference>
<gene>
    <name evidence="3" type="ORF">EB796_020975</name>
</gene>
<evidence type="ECO:0000256" key="1">
    <source>
        <dbReference type="SAM" id="MobiDB-lite"/>
    </source>
</evidence>
<dbReference type="SUPFAM" id="SSF103473">
    <property type="entry name" value="MFS general substrate transporter"/>
    <property type="match status" value="1"/>
</dbReference>
<dbReference type="PANTHER" id="PTHR11360:SF284">
    <property type="entry name" value="EG:103B4.3 PROTEIN-RELATED"/>
    <property type="match status" value="1"/>
</dbReference>
<feature type="transmembrane region" description="Helical" evidence="2">
    <location>
        <begin position="86"/>
        <end position="109"/>
    </location>
</feature>
<keyword evidence="2" id="KW-0472">Membrane</keyword>
<dbReference type="Proteomes" id="UP000593567">
    <property type="component" value="Unassembled WGS sequence"/>
</dbReference>
<organism evidence="3 4">
    <name type="scientific">Bugula neritina</name>
    <name type="common">Brown bryozoan</name>
    <name type="synonym">Sertularia neritina</name>
    <dbReference type="NCBI Taxonomy" id="10212"/>
    <lineage>
        <taxon>Eukaryota</taxon>
        <taxon>Metazoa</taxon>
        <taxon>Spiralia</taxon>
        <taxon>Lophotrochozoa</taxon>
        <taxon>Bryozoa</taxon>
        <taxon>Gymnolaemata</taxon>
        <taxon>Cheilostomatida</taxon>
        <taxon>Flustrina</taxon>
        <taxon>Buguloidea</taxon>
        <taxon>Bugulidae</taxon>
        <taxon>Bugula</taxon>
    </lineage>
</organism>
<evidence type="ECO:0000313" key="3">
    <source>
        <dbReference type="EMBL" id="KAF6020725.1"/>
    </source>
</evidence>
<dbReference type="InterPro" id="IPR011701">
    <property type="entry name" value="MFS"/>
</dbReference>
<feature type="transmembrane region" description="Helical" evidence="2">
    <location>
        <begin position="140"/>
        <end position="161"/>
    </location>
</feature>
<dbReference type="EMBL" id="VXIV02003148">
    <property type="protein sequence ID" value="KAF6020725.1"/>
    <property type="molecule type" value="Genomic_DNA"/>
</dbReference>
<keyword evidence="2" id="KW-0812">Transmembrane</keyword>
<comment type="caution">
    <text evidence="3">The sequence shown here is derived from an EMBL/GenBank/DDBJ whole genome shotgun (WGS) entry which is preliminary data.</text>
</comment>
<feature type="compositionally biased region" description="Polar residues" evidence="1">
    <location>
        <begin position="235"/>
        <end position="251"/>
    </location>
</feature>
<feature type="transmembrane region" description="Helical" evidence="2">
    <location>
        <begin position="475"/>
        <end position="497"/>
    </location>
</feature>
<dbReference type="OrthoDB" id="6082669at2759"/>
<evidence type="ECO:0000313" key="4">
    <source>
        <dbReference type="Proteomes" id="UP000593567"/>
    </source>
</evidence>
<dbReference type="InterPro" id="IPR036259">
    <property type="entry name" value="MFS_trans_sf"/>
</dbReference>
<feature type="transmembrane region" description="Helical" evidence="2">
    <location>
        <begin position="173"/>
        <end position="191"/>
    </location>
</feature>
<evidence type="ECO:0000256" key="2">
    <source>
        <dbReference type="SAM" id="Phobius"/>
    </source>
</evidence>
<keyword evidence="2" id="KW-1133">Transmembrane helix</keyword>